<keyword evidence="4" id="KW-0067">ATP-binding</keyword>
<evidence type="ECO:0000256" key="11">
    <source>
        <dbReference type="ARBA" id="ARBA00075328"/>
    </source>
</evidence>
<evidence type="ECO:0000313" key="15">
    <source>
        <dbReference type="Proteomes" id="UP000630353"/>
    </source>
</evidence>
<dbReference type="GO" id="GO:0008641">
    <property type="term" value="F:ubiquitin-like modifier activating enzyme activity"/>
    <property type="evidence" value="ECO:0007669"/>
    <property type="project" value="InterPro"/>
</dbReference>
<evidence type="ECO:0000256" key="6">
    <source>
        <dbReference type="ARBA" id="ARBA00055169"/>
    </source>
</evidence>
<dbReference type="GO" id="GO:0005829">
    <property type="term" value="C:cytosol"/>
    <property type="evidence" value="ECO:0007669"/>
    <property type="project" value="TreeGrafter"/>
</dbReference>
<comment type="catalytic activity">
    <reaction evidence="5">
        <text>[molybdopterin-synthase sulfur-carrier protein]-C-terminal Gly-Gly + ATP + H(+) = [molybdopterin-synthase sulfur-carrier protein]-C-terminal Gly-Gly-AMP + diphosphate</text>
        <dbReference type="Rhea" id="RHEA:43616"/>
        <dbReference type="Rhea" id="RHEA-COMP:12159"/>
        <dbReference type="Rhea" id="RHEA-COMP:12202"/>
        <dbReference type="ChEBI" id="CHEBI:15378"/>
        <dbReference type="ChEBI" id="CHEBI:30616"/>
        <dbReference type="ChEBI" id="CHEBI:33019"/>
        <dbReference type="ChEBI" id="CHEBI:90618"/>
        <dbReference type="ChEBI" id="CHEBI:90778"/>
        <dbReference type="EC" id="2.7.7.80"/>
    </reaction>
</comment>
<reference evidence="14" key="2">
    <citation type="submission" date="2020-09" db="EMBL/GenBank/DDBJ databases">
        <authorList>
            <person name="Sun Q."/>
            <person name="Kim S."/>
        </authorList>
    </citation>
    <scope>NUCLEOTIDE SEQUENCE</scope>
    <source>
        <strain evidence="14">KCTC 42651</strain>
    </source>
</reference>
<dbReference type="NCBIfam" id="NF004281">
    <property type="entry name" value="PRK05690.1"/>
    <property type="match status" value="1"/>
</dbReference>
<dbReference type="InterPro" id="IPR000594">
    <property type="entry name" value="ThiF_NAD_FAD-bd"/>
</dbReference>
<evidence type="ECO:0000256" key="12">
    <source>
        <dbReference type="ARBA" id="ARBA00078531"/>
    </source>
</evidence>
<keyword evidence="2" id="KW-0808">Transferase</keyword>
<evidence type="ECO:0000313" key="14">
    <source>
        <dbReference type="EMBL" id="GHD39147.1"/>
    </source>
</evidence>
<comment type="similarity">
    <text evidence="1">Belongs to the HesA/MoeB/ThiF family.</text>
</comment>
<evidence type="ECO:0000256" key="4">
    <source>
        <dbReference type="ARBA" id="ARBA00022840"/>
    </source>
</evidence>
<dbReference type="GO" id="GO:0061605">
    <property type="term" value="F:molybdopterin-synthase adenylyltransferase activity"/>
    <property type="evidence" value="ECO:0007669"/>
    <property type="project" value="UniProtKB-EC"/>
</dbReference>
<accession>A0A918XNM7</accession>
<sequence>MRELSETEFHRYARHLILDEVGEAGQAKLLEARVLVLGAGGLGAPISMYLAAAGVGTLVLLDDDTVDLTNLQRQIVHATDSVGRAKVDSAAETLSRINPGIHFETHRLRLNADNAAGLLAGCDVAVDGSDNFATRYLLNDSCLAAGVPLVVGALSRFEGQLTTIVPGEGRPCYRCLFPETPDPSLTPRCEEAGILGAVAGVIGTLQAVETLKLILGLGEPLAGRLMLYDALSASMQEVRYRRRPDCPSCG</sequence>
<evidence type="ECO:0000256" key="5">
    <source>
        <dbReference type="ARBA" id="ARBA00052218"/>
    </source>
</evidence>
<evidence type="ECO:0000256" key="3">
    <source>
        <dbReference type="ARBA" id="ARBA00022741"/>
    </source>
</evidence>
<reference evidence="14" key="1">
    <citation type="journal article" date="2014" name="Int. J. Syst. Evol. Microbiol.">
        <title>Complete genome sequence of Corynebacterium casei LMG S-19264T (=DSM 44701T), isolated from a smear-ripened cheese.</title>
        <authorList>
            <consortium name="US DOE Joint Genome Institute (JGI-PGF)"/>
            <person name="Walter F."/>
            <person name="Albersmeier A."/>
            <person name="Kalinowski J."/>
            <person name="Ruckert C."/>
        </authorList>
    </citation>
    <scope>NUCLEOTIDE SEQUENCE</scope>
    <source>
        <strain evidence="14">KCTC 42651</strain>
    </source>
</reference>
<dbReference type="CDD" id="cd00757">
    <property type="entry name" value="ThiF_MoeB_HesA_family"/>
    <property type="match status" value="1"/>
</dbReference>
<evidence type="ECO:0000256" key="2">
    <source>
        <dbReference type="ARBA" id="ARBA00022679"/>
    </source>
</evidence>
<gene>
    <name evidence="14" type="ORF">GCM10017083_00670</name>
</gene>
<dbReference type="GO" id="GO:0005524">
    <property type="term" value="F:ATP binding"/>
    <property type="evidence" value="ECO:0007669"/>
    <property type="project" value="UniProtKB-KW"/>
</dbReference>
<evidence type="ECO:0000256" key="10">
    <source>
        <dbReference type="ARBA" id="ARBA00075110"/>
    </source>
</evidence>
<dbReference type="FunFam" id="3.40.50.720:FF:000033">
    <property type="entry name" value="Adenylyltransferase and sulfurtransferase MOCS3"/>
    <property type="match status" value="1"/>
</dbReference>
<dbReference type="AlphaFoldDB" id="A0A918XNM7"/>
<proteinExistence type="inferred from homology"/>
<dbReference type="GO" id="GO:0008146">
    <property type="term" value="F:sulfotransferase activity"/>
    <property type="evidence" value="ECO:0007669"/>
    <property type="project" value="TreeGrafter"/>
</dbReference>
<dbReference type="Pfam" id="PF00899">
    <property type="entry name" value="ThiF"/>
    <property type="match status" value="1"/>
</dbReference>
<evidence type="ECO:0000259" key="13">
    <source>
        <dbReference type="Pfam" id="PF00899"/>
    </source>
</evidence>
<dbReference type="InterPro" id="IPR035985">
    <property type="entry name" value="Ubiquitin-activating_enz"/>
</dbReference>
<evidence type="ECO:0000256" key="7">
    <source>
        <dbReference type="ARBA" id="ARBA00063809"/>
    </source>
</evidence>
<dbReference type="PANTHER" id="PTHR10953">
    <property type="entry name" value="UBIQUITIN-ACTIVATING ENZYME E1"/>
    <property type="match status" value="1"/>
</dbReference>
<dbReference type="EC" id="2.7.7.80" evidence="8"/>
<dbReference type="Gene3D" id="3.40.50.720">
    <property type="entry name" value="NAD(P)-binding Rossmann-like Domain"/>
    <property type="match status" value="1"/>
</dbReference>
<dbReference type="Proteomes" id="UP000630353">
    <property type="component" value="Unassembled WGS sequence"/>
</dbReference>
<comment type="subunit">
    <text evidence="7">Homodimer. Forms a stable heterotetrameric complex of 2 MoeB and 2 MoaD during adenylation of MoaD.</text>
</comment>
<name>A0A918XNM7_9PROT</name>
<comment type="caution">
    <text evidence="14">The sequence shown here is derived from an EMBL/GenBank/DDBJ whole genome shotgun (WGS) entry which is preliminary data.</text>
</comment>
<feature type="domain" description="THIF-type NAD/FAD binding fold" evidence="13">
    <location>
        <begin position="12"/>
        <end position="247"/>
    </location>
</feature>
<evidence type="ECO:0000256" key="8">
    <source>
        <dbReference type="ARBA" id="ARBA00066884"/>
    </source>
</evidence>
<dbReference type="SUPFAM" id="SSF69572">
    <property type="entry name" value="Activating enzymes of the ubiquitin-like proteins"/>
    <property type="match status" value="1"/>
</dbReference>
<dbReference type="InterPro" id="IPR045886">
    <property type="entry name" value="ThiF/MoeB/HesA"/>
</dbReference>
<dbReference type="RefSeq" id="WP_189986920.1">
    <property type="nucleotide sequence ID" value="NZ_BMZS01000001.1"/>
</dbReference>
<organism evidence="14 15">
    <name type="scientific">Thalassobaculum fulvum</name>
    <dbReference type="NCBI Taxonomy" id="1633335"/>
    <lineage>
        <taxon>Bacteria</taxon>
        <taxon>Pseudomonadati</taxon>
        <taxon>Pseudomonadota</taxon>
        <taxon>Alphaproteobacteria</taxon>
        <taxon>Rhodospirillales</taxon>
        <taxon>Thalassobaculaceae</taxon>
        <taxon>Thalassobaculum</taxon>
    </lineage>
</organism>
<evidence type="ECO:0000256" key="9">
    <source>
        <dbReference type="ARBA" id="ARBA00073635"/>
    </source>
</evidence>
<protein>
    <recommendedName>
        <fullName evidence="9">Molybdopterin-synthase adenylyltransferase</fullName>
        <ecNumber evidence="8">2.7.7.80</ecNumber>
    </recommendedName>
    <alternativeName>
        <fullName evidence="12">MoaD protein adenylase</fullName>
    </alternativeName>
    <alternativeName>
        <fullName evidence="10">Molybdopterin-converting factor subunit 1 adenylase</fullName>
    </alternativeName>
    <alternativeName>
        <fullName evidence="11">Sulfur carrier protein MoaD adenylyltransferase</fullName>
    </alternativeName>
</protein>
<dbReference type="GO" id="GO:0004792">
    <property type="term" value="F:thiosulfate-cyanide sulfurtransferase activity"/>
    <property type="evidence" value="ECO:0007669"/>
    <property type="project" value="TreeGrafter"/>
</dbReference>
<dbReference type="EMBL" id="BMZS01000001">
    <property type="protein sequence ID" value="GHD39147.1"/>
    <property type="molecule type" value="Genomic_DNA"/>
</dbReference>
<comment type="function">
    <text evidence="6">Catalyzes the adenylation by ATP of the carboxyl group of the C-terminal glycine of sulfur carrier protein MoaD.</text>
</comment>
<dbReference type="PANTHER" id="PTHR10953:SF102">
    <property type="entry name" value="ADENYLYLTRANSFERASE AND SULFURTRANSFERASE MOCS3"/>
    <property type="match status" value="1"/>
</dbReference>
<evidence type="ECO:0000256" key="1">
    <source>
        <dbReference type="ARBA" id="ARBA00009919"/>
    </source>
</evidence>
<keyword evidence="14" id="KW-0548">Nucleotidyltransferase</keyword>
<keyword evidence="3" id="KW-0547">Nucleotide-binding</keyword>
<keyword evidence="15" id="KW-1185">Reference proteome</keyword>